<name>A0A915BM57_PARUN</name>
<dbReference type="WBParaSite" id="PgR046_g045_t03">
    <property type="protein sequence ID" value="PgR046_g045_t03"/>
    <property type="gene ID" value="PgR046_g045"/>
</dbReference>
<keyword evidence="1" id="KW-1185">Reference proteome</keyword>
<dbReference type="AlphaFoldDB" id="A0A915BM57"/>
<dbReference type="Proteomes" id="UP000887569">
    <property type="component" value="Unplaced"/>
</dbReference>
<protein>
    <submittedName>
        <fullName evidence="2">Uncharacterized protein</fullName>
    </submittedName>
</protein>
<evidence type="ECO:0000313" key="2">
    <source>
        <dbReference type="WBParaSite" id="PgR046_g045_t03"/>
    </source>
</evidence>
<evidence type="ECO:0000313" key="1">
    <source>
        <dbReference type="Proteomes" id="UP000887569"/>
    </source>
</evidence>
<reference evidence="2" key="1">
    <citation type="submission" date="2022-11" db="UniProtKB">
        <authorList>
            <consortium name="WormBaseParasite"/>
        </authorList>
    </citation>
    <scope>IDENTIFICATION</scope>
</reference>
<proteinExistence type="predicted"/>
<sequence>MPQSASFNVRAFCEIFTLKCHHHPQMGNASEFRQHSKFIAHTHIGDSYILKDYSYETILEIYAYIHNTYILNTVSSFKPKKFIKIPSSHLSPSTKIPYVIRSPLPPLFLHFKRKL</sequence>
<accession>A0A915BM57</accession>
<organism evidence="1 2">
    <name type="scientific">Parascaris univalens</name>
    <name type="common">Nematode worm</name>
    <dbReference type="NCBI Taxonomy" id="6257"/>
    <lineage>
        <taxon>Eukaryota</taxon>
        <taxon>Metazoa</taxon>
        <taxon>Ecdysozoa</taxon>
        <taxon>Nematoda</taxon>
        <taxon>Chromadorea</taxon>
        <taxon>Rhabditida</taxon>
        <taxon>Spirurina</taxon>
        <taxon>Ascaridomorpha</taxon>
        <taxon>Ascaridoidea</taxon>
        <taxon>Ascarididae</taxon>
        <taxon>Parascaris</taxon>
    </lineage>
</organism>